<dbReference type="SUPFAM" id="SSF110221">
    <property type="entry name" value="AbfB domain"/>
    <property type="match status" value="1"/>
</dbReference>
<dbReference type="GO" id="GO:0046373">
    <property type="term" value="P:L-arabinose metabolic process"/>
    <property type="evidence" value="ECO:0007669"/>
    <property type="project" value="InterPro"/>
</dbReference>
<dbReference type="PROSITE" id="PS51762">
    <property type="entry name" value="GH16_2"/>
    <property type="match status" value="1"/>
</dbReference>
<evidence type="ECO:0000313" key="7">
    <source>
        <dbReference type="Proteomes" id="UP000267464"/>
    </source>
</evidence>
<feature type="chain" id="PRO_5018247645" evidence="3">
    <location>
        <begin position="24"/>
        <end position="520"/>
    </location>
</feature>
<keyword evidence="7" id="KW-1185">Reference proteome</keyword>
<organism evidence="6 7">
    <name type="scientific">Piscinibacter terrae</name>
    <dbReference type="NCBI Taxonomy" id="2496871"/>
    <lineage>
        <taxon>Bacteria</taxon>
        <taxon>Pseudomonadati</taxon>
        <taxon>Pseudomonadota</taxon>
        <taxon>Betaproteobacteria</taxon>
        <taxon>Burkholderiales</taxon>
        <taxon>Sphaerotilaceae</taxon>
        <taxon>Piscinibacter</taxon>
    </lineage>
</organism>
<dbReference type="InterPro" id="IPR006584">
    <property type="entry name" value="Cellulose-bd_IV"/>
</dbReference>
<dbReference type="CDD" id="cd23399">
    <property type="entry name" value="beta-trefoil_ABD_ABFB"/>
    <property type="match status" value="1"/>
</dbReference>
<dbReference type="Gene3D" id="2.60.120.260">
    <property type="entry name" value="Galactose-binding domain-like"/>
    <property type="match status" value="1"/>
</dbReference>
<dbReference type="InterPro" id="IPR036195">
    <property type="entry name" value="AbfB_ABD_sf"/>
</dbReference>
<dbReference type="SUPFAM" id="SSF49785">
    <property type="entry name" value="Galactose-binding domain-like"/>
    <property type="match status" value="1"/>
</dbReference>
<reference evidence="6 7" key="2">
    <citation type="submission" date="2018-12" db="EMBL/GenBank/DDBJ databases">
        <title>Rhizobacter gummiphilus sp. nov., a rubber-degrading bacterium isolated from the soil of a botanical garden in Japan.</title>
        <authorList>
            <person name="Shunsuke S.S."/>
        </authorList>
    </citation>
    <scope>NUCLEOTIDE SEQUENCE [LARGE SCALE GENOMIC DNA]</scope>
    <source>
        <strain evidence="6 7">S-16</strain>
    </source>
</reference>
<sequence length="520" mass="57061">MLRPFLRWLALLWAFMLAPSAFADWQLVWQDEFHGSISPDWVFEIGNGSGGWGNNELEYYRRENATVENDALVITAKREDFGGFRYTSARMKTQGHKSFKFGRIEARIALPAKQGTWPAFWALGSNIGTVGWPASGEIDIMEQINTGADVYGTVHWQANDGTHASYGGHMATSVQNYHVYAVEWDPTTIRWFVDGTQYHVIDITNGAGGTDEFQRDFFLLLNMAVGGNWPGFNIDDGALPAKMYVDYVRVYQAGAASTVGSWTSQNIAGNVIRHQNSRGRIDPAGSVSPPADGNWTMVPGLAGGGVSFQSRNFPGSYLRHRNGEVWLDAADGSTLFKQDATFNQRAGLANSGATSFESWNFPGRYLRHRNSLLYVENIYTDLDRNDATFSRGPELTGPSIHIEAEAWATMSGVQTEACTEGGQNVGWIDANDWIVWNVNVPSSGTYTVSYRVASLPGGGVIQLEKAGGSPVYGTVDVPATGGWQNWTTVSHQVNLSAGQQQIAVKALAGGFNLNWLEIKR</sequence>
<dbReference type="InterPro" id="IPR050546">
    <property type="entry name" value="Glycosyl_Hydrlase_16"/>
</dbReference>
<evidence type="ECO:0000313" key="6">
    <source>
        <dbReference type="EMBL" id="RQP23153.1"/>
    </source>
</evidence>
<dbReference type="CDD" id="cd08023">
    <property type="entry name" value="GH16_laminarinase_like"/>
    <property type="match status" value="1"/>
</dbReference>
<dbReference type="InterPro" id="IPR000757">
    <property type="entry name" value="Beta-glucanase-like"/>
</dbReference>
<evidence type="ECO:0000256" key="2">
    <source>
        <dbReference type="ARBA" id="ARBA00022729"/>
    </source>
</evidence>
<dbReference type="AlphaFoldDB" id="A0A3N7HNE4"/>
<keyword evidence="2 3" id="KW-0732">Signal</keyword>
<dbReference type="Pfam" id="PF05270">
    <property type="entry name" value="AbfB"/>
    <property type="match status" value="1"/>
</dbReference>
<dbReference type="PROSITE" id="PS51175">
    <property type="entry name" value="CBM6"/>
    <property type="match status" value="1"/>
</dbReference>
<evidence type="ECO:0000259" key="4">
    <source>
        <dbReference type="PROSITE" id="PS51175"/>
    </source>
</evidence>
<dbReference type="SUPFAM" id="SSF49899">
    <property type="entry name" value="Concanavalin A-like lectins/glucanases"/>
    <property type="match status" value="1"/>
</dbReference>
<gene>
    <name evidence="6" type="ORF">DZC73_18735</name>
</gene>
<dbReference type="InterPro" id="IPR008979">
    <property type="entry name" value="Galactose-bd-like_sf"/>
</dbReference>
<dbReference type="Pfam" id="PF03422">
    <property type="entry name" value="CBM_6"/>
    <property type="match status" value="1"/>
</dbReference>
<dbReference type="EMBL" id="QUSW01000005">
    <property type="protein sequence ID" value="RQP23153.1"/>
    <property type="molecule type" value="Genomic_DNA"/>
</dbReference>
<proteinExistence type="inferred from homology"/>
<dbReference type="Gene3D" id="2.80.10.50">
    <property type="match status" value="1"/>
</dbReference>
<evidence type="ECO:0000256" key="3">
    <source>
        <dbReference type="SAM" id="SignalP"/>
    </source>
</evidence>
<reference evidence="6 7" key="1">
    <citation type="submission" date="2018-08" db="EMBL/GenBank/DDBJ databases">
        <authorList>
            <person name="Khan S.A."/>
            <person name="Jeon C.O."/>
            <person name="Chun B.H."/>
            <person name="Jeong S.E."/>
        </authorList>
    </citation>
    <scope>NUCLEOTIDE SEQUENCE [LARGE SCALE GENOMIC DNA]</scope>
    <source>
        <strain evidence="6 7">S-16</strain>
    </source>
</reference>
<comment type="caution">
    <text evidence="6">The sequence shown here is derived from an EMBL/GenBank/DDBJ whole genome shotgun (WGS) entry which is preliminary data.</text>
</comment>
<evidence type="ECO:0000256" key="1">
    <source>
        <dbReference type="ARBA" id="ARBA00006865"/>
    </source>
</evidence>
<comment type="similarity">
    <text evidence="1">Belongs to the glycosyl hydrolase 16 family.</text>
</comment>
<dbReference type="GO" id="GO:0046556">
    <property type="term" value="F:alpha-L-arabinofuranosidase activity"/>
    <property type="evidence" value="ECO:0007669"/>
    <property type="project" value="InterPro"/>
</dbReference>
<dbReference type="Proteomes" id="UP000267464">
    <property type="component" value="Unassembled WGS sequence"/>
</dbReference>
<name>A0A3N7HNE4_9BURK</name>
<protein>
    <submittedName>
        <fullName evidence="6">Carbohydrate-binding protein</fullName>
    </submittedName>
</protein>
<dbReference type="InterPro" id="IPR005084">
    <property type="entry name" value="CBM6"/>
</dbReference>
<dbReference type="Gene3D" id="2.60.120.200">
    <property type="match status" value="1"/>
</dbReference>
<dbReference type="GO" id="GO:0030246">
    <property type="term" value="F:carbohydrate binding"/>
    <property type="evidence" value="ECO:0007669"/>
    <property type="project" value="InterPro"/>
</dbReference>
<dbReference type="PANTHER" id="PTHR10963">
    <property type="entry name" value="GLYCOSYL HYDROLASE-RELATED"/>
    <property type="match status" value="1"/>
</dbReference>
<dbReference type="CDD" id="cd04080">
    <property type="entry name" value="CBM6_cellulase-like"/>
    <property type="match status" value="1"/>
</dbReference>
<dbReference type="InterPro" id="IPR013320">
    <property type="entry name" value="ConA-like_dom_sf"/>
</dbReference>
<dbReference type="PANTHER" id="PTHR10963:SF55">
    <property type="entry name" value="GLYCOSIDE HYDROLASE FAMILY 16 PROTEIN"/>
    <property type="match status" value="1"/>
</dbReference>
<dbReference type="Pfam" id="PF00722">
    <property type="entry name" value="Glyco_hydro_16"/>
    <property type="match status" value="1"/>
</dbReference>
<dbReference type="SMART" id="SM00606">
    <property type="entry name" value="CBD_IV"/>
    <property type="match status" value="1"/>
</dbReference>
<feature type="domain" description="CBM6" evidence="4">
    <location>
        <begin position="400"/>
        <end position="519"/>
    </location>
</feature>
<feature type="signal peptide" evidence="3">
    <location>
        <begin position="1"/>
        <end position="23"/>
    </location>
</feature>
<dbReference type="InterPro" id="IPR007934">
    <property type="entry name" value="AbfB_ABD"/>
</dbReference>
<accession>A0A3N7HNE4</accession>
<feature type="domain" description="GH16" evidence="5">
    <location>
        <begin position="31"/>
        <end position="256"/>
    </location>
</feature>
<evidence type="ECO:0000259" key="5">
    <source>
        <dbReference type="PROSITE" id="PS51762"/>
    </source>
</evidence>